<dbReference type="InterPro" id="IPR029510">
    <property type="entry name" value="Ald_DH_CS_GLU"/>
</dbReference>
<comment type="caution">
    <text evidence="5">The sequence shown here is derived from an EMBL/GenBank/DDBJ whole genome shotgun (WGS) entry which is preliminary data.</text>
</comment>
<reference evidence="5 6" key="1">
    <citation type="submission" date="2023-06" db="EMBL/GenBank/DDBJ databases">
        <title>Marinobacter azerbaijanicus a moderately halophilic, isolated from Urmia Lake in Azerbaijan region of Iran.</title>
        <authorList>
            <person name="Sanchez-Porro C."/>
            <person name="Aghdam E.M."/>
            <person name="Saheb S.M."/>
            <person name="Tarhriz V."/>
            <person name="Kazemi E."/>
            <person name="Ammozegar M.A."/>
            <person name="Ventosa A."/>
            <person name="Hejazi M.S."/>
        </authorList>
    </citation>
    <scope>NUCLEOTIDE SEQUENCE [LARGE SCALE GENOMIC DNA]</scope>
    <source>
        <strain evidence="5 6">TBZ242</strain>
    </source>
</reference>
<dbReference type="Proteomes" id="UP001227964">
    <property type="component" value="Unassembled WGS sequence"/>
</dbReference>
<feature type="active site" evidence="2">
    <location>
        <position position="250"/>
    </location>
</feature>
<comment type="similarity">
    <text evidence="3">Belongs to the aldehyde dehydrogenase family.</text>
</comment>
<accession>A0ABT7IGH8</accession>
<feature type="domain" description="Aldehyde dehydrogenase" evidence="4">
    <location>
        <begin position="17"/>
        <end position="478"/>
    </location>
</feature>
<dbReference type="Pfam" id="PF00171">
    <property type="entry name" value="Aldedh"/>
    <property type="match status" value="1"/>
</dbReference>
<proteinExistence type="inferred from homology"/>
<sequence length="483" mass="52412">MTDVQTTLMLIDGELVEAASGKTLDSLNPATEEVIGRIPAGDKVDVDRAVVAATRAQLEWANTEISHRAERLRAVAARVAERAEEILRLEVLDTGNTITKMRGDVGMGIKVLEYYAGLGLELKGSTIPASQSNLHFSLREPYGVVGRIIPFNHPIMFALSRMAAPLMAGNAIIIKPPESSSLSAGILAEICRDELPPGLVNIITGLGTVAGDAIVRHPEVKRLAFIGSVPTGLAIQKAAAEVSVKHVSLELGGKNPMLIFPDIDPEVAATAAVSAMNFAWQGQSCGSCSRLLVHESLYDEVLKRIVEKTERLVIGDPLDPDSQMGPMNSRMQLDKVEHYVRTAHEDGARLMTGGERPPGAQFERGYWHQPTIFADVTPEMRIGHEEIFGPVLSVFRWKDEDEAIRIANSTEYGLTAAIWTNDLNAATRCIRRIKAGYVWVNGFSAHHLGTPFGGMGNSGLGREEGIEELLSYTETKTVHLALN</sequence>
<protein>
    <submittedName>
        <fullName evidence="5">Aldehyde dehydrogenase family protein</fullName>
    </submittedName>
</protein>
<dbReference type="Gene3D" id="3.40.309.10">
    <property type="entry name" value="Aldehyde Dehydrogenase, Chain A, domain 2"/>
    <property type="match status" value="1"/>
</dbReference>
<keyword evidence="1 3" id="KW-0560">Oxidoreductase</keyword>
<dbReference type="InterPro" id="IPR016163">
    <property type="entry name" value="Ald_DH_C"/>
</dbReference>
<dbReference type="EMBL" id="JASSVS010000012">
    <property type="protein sequence ID" value="MDL0433265.1"/>
    <property type="molecule type" value="Genomic_DNA"/>
</dbReference>
<evidence type="ECO:0000313" key="6">
    <source>
        <dbReference type="Proteomes" id="UP001227964"/>
    </source>
</evidence>
<gene>
    <name evidence="5" type="ORF">QPM17_19165</name>
</gene>
<evidence type="ECO:0000259" key="4">
    <source>
        <dbReference type="Pfam" id="PF00171"/>
    </source>
</evidence>
<evidence type="ECO:0000256" key="1">
    <source>
        <dbReference type="ARBA" id="ARBA00023002"/>
    </source>
</evidence>
<name>A0ABT7IGH8_9GAMM</name>
<dbReference type="InterPro" id="IPR015590">
    <property type="entry name" value="Aldehyde_DH_dom"/>
</dbReference>
<dbReference type="PANTHER" id="PTHR11699">
    <property type="entry name" value="ALDEHYDE DEHYDROGENASE-RELATED"/>
    <property type="match status" value="1"/>
</dbReference>
<evidence type="ECO:0000256" key="3">
    <source>
        <dbReference type="RuleBase" id="RU003345"/>
    </source>
</evidence>
<dbReference type="RefSeq" id="WP_285392923.1">
    <property type="nucleotide sequence ID" value="NZ_JASSVS010000012.1"/>
</dbReference>
<organism evidence="5 6">
    <name type="scientific">Marinobacter azerbaijanicus</name>
    <dbReference type="NCBI Taxonomy" id="3050455"/>
    <lineage>
        <taxon>Bacteria</taxon>
        <taxon>Pseudomonadati</taxon>
        <taxon>Pseudomonadota</taxon>
        <taxon>Gammaproteobacteria</taxon>
        <taxon>Pseudomonadales</taxon>
        <taxon>Marinobacteraceae</taxon>
        <taxon>Marinobacter</taxon>
    </lineage>
</organism>
<dbReference type="InterPro" id="IPR016161">
    <property type="entry name" value="Ald_DH/histidinol_DH"/>
</dbReference>
<dbReference type="PROSITE" id="PS00687">
    <property type="entry name" value="ALDEHYDE_DEHYDR_GLU"/>
    <property type="match status" value="1"/>
</dbReference>
<evidence type="ECO:0000256" key="2">
    <source>
        <dbReference type="PROSITE-ProRule" id="PRU10007"/>
    </source>
</evidence>
<dbReference type="Gene3D" id="3.40.605.10">
    <property type="entry name" value="Aldehyde Dehydrogenase, Chain A, domain 1"/>
    <property type="match status" value="1"/>
</dbReference>
<evidence type="ECO:0000313" key="5">
    <source>
        <dbReference type="EMBL" id="MDL0433265.1"/>
    </source>
</evidence>
<dbReference type="InterPro" id="IPR016162">
    <property type="entry name" value="Ald_DH_N"/>
</dbReference>
<keyword evidence="6" id="KW-1185">Reference proteome</keyword>
<dbReference type="SUPFAM" id="SSF53720">
    <property type="entry name" value="ALDH-like"/>
    <property type="match status" value="1"/>
</dbReference>